<evidence type="ECO:0000259" key="1">
    <source>
        <dbReference type="Pfam" id="PF00534"/>
    </source>
</evidence>
<sequence length="370" mass="41937">MVRVLHIVFSMNRGGIETILMNIFRNIDRSKLMFDFLVHTKEDCAYDEEIRALGGRIYSVPSRRAGLLKNRRALDAFFKAHPEYKIVHQHVSSMSYVEPLKAAKRAGVPVRIIHVHGTSEGASWLHVPLHYLNRLGVKRLATHYFACSDLAARWLYGARQFRAKEYCIINNGTQPESFVFNPETRERIREELHLQNKFVIGLVGRFHYLKNHIYLLDAFSKLHERAPDAVLLLVGDGELREEITSHIQALGLEAAVVLTGMRPDVPEVLQAIDVFCMPSFHEGLPLSVIEAQGAGLPCLLSDTITKQVAITDLVQYLSIKRPPEDWAEKLMQMRGIPRRDTCSELVAAGFDLSGITQELQSLYLDLGLKQ</sequence>
<dbReference type="OrthoDB" id="9804196at2"/>
<feature type="domain" description="Glycosyltransferase subfamily 4-like N-terminal" evidence="2">
    <location>
        <begin position="14"/>
        <end position="172"/>
    </location>
</feature>
<dbReference type="RefSeq" id="WP_092639515.1">
    <property type="nucleotide sequence ID" value="NZ_FNID01000012.1"/>
</dbReference>
<keyword evidence="4" id="KW-1185">Reference proteome</keyword>
<dbReference type="GO" id="GO:0016757">
    <property type="term" value="F:glycosyltransferase activity"/>
    <property type="evidence" value="ECO:0007669"/>
    <property type="project" value="InterPro"/>
</dbReference>
<dbReference type="InterPro" id="IPR028098">
    <property type="entry name" value="Glyco_trans_4-like_N"/>
</dbReference>
<dbReference type="Gene3D" id="3.40.50.2000">
    <property type="entry name" value="Glycogen Phosphorylase B"/>
    <property type="match status" value="2"/>
</dbReference>
<dbReference type="InterPro" id="IPR001296">
    <property type="entry name" value="Glyco_trans_1"/>
</dbReference>
<dbReference type="PANTHER" id="PTHR45947">
    <property type="entry name" value="SULFOQUINOVOSYL TRANSFERASE SQD2"/>
    <property type="match status" value="1"/>
</dbReference>
<dbReference type="AlphaFoldDB" id="A0A1G9Z3L3"/>
<dbReference type="InterPro" id="IPR050194">
    <property type="entry name" value="Glycosyltransferase_grp1"/>
</dbReference>
<evidence type="ECO:0000259" key="2">
    <source>
        <dbReference type="Pfam" id="PF13579"/>
    </source>
</evidence>
<organism evidence="3 4">
    <name type="scientific">Acetanaerobacterium elongatum</name>
    <dbReference type="NCBI Taxonomy" id="258515"/>
    <lineage>
        <taxon>Bacteria</taxon>
        <taxon>Bacillati</taxon>
        <taxon>Bacillota</taxon>
        <taxon>Clostridia</taxon>
        <taxon>Eubacteriales</taxon>
        <taxon>Oscillospiraceae</taxon>
        <taxon>Acetanaerobacterium</taxon>
    </lineage>
</organism>
<proteinExistence type="predicted"/>
<protein>
    <submittedName>
        <fullName evidence="3">Glycosyltransferase involved in cell wall bisynthesis</fullName>
    </submittedName>
</protein>
<dbReference type="Pfam" id="PF00534">
    <property type="entry name" value="Glycos_transf_1"/>
    <property type="match status" value="1"/>
</dbReference>
<accession>A0A1G9Z3L3</accession>
<name>A0A1G9Z3L3_9FIRM</name>
<dbReference type="PANTHER" id="PTHR45947:SF3">
    <property type="entry name" value="SULFOQUINOVOSYL TRANSFERASE SQD2"/>
    <property type="match status" value="1"/>
</dbReference>
<dbReference type="Proteomes" id="UP000199182">
    <property type="component" value="Unassembled WGS sequence"/>
</dbReference>
<dbReference type="SUPFAM" id="SSF53756">
    <property type="entry name" value="UDP-Glycosyltransferase/glycogen phosphorylase"/>
    <property type="match status" value="1"/>
</dbReference>
<evidence type="ECO:0000313" key="4">
    <source>
        <dbReference type="Proteomes" id="UP000199182"/>
    </source>
</evidence>
<dbReference type="Pfam" id="PF13579">
    <property type="entry name" value="Glyco_trans_4_4"/>
    <property type="match status" value="1"/>
</dbReference>
<dbReference type="EMBL" id="FNID01000012">
    <property type="protein sequence ID" value="SDN15889.1"/>
    <property type="molecule type" value="Genomic_DNA"/>
</dbReference>
<dbReference type="CDD" id="cd03812">
    <property type="entry name" value="GT4_CapH-like"/>
    <property type="match status" value="1"/>
</dbReference>
<evidence type="ECO:0000313" key="3">
    <source>
        <dbReference type="EMBL" id="SDN15889.1"/>
    </source>
</evidence>
<reference evidence="3 4" key="1">
    <citation type="submission" date="2016-10" db="EMBL/GenBank/DDBJ databases">
        <authorList>
            <person name="de Groot N.N."/>
        </authorList>
    </citation>
    <scope>NUCLEOTIDE SEQUENCE [LARGE SCALE GENOMIC DNA]</scope>
    <source>
        <strain evidence="3 4">CGMCC 1.5012</strain>
    </source>
</reference>
<dbReference type="STRING" id="258515.SAMN05192585_11280"/>
<gene>
    <name evidence="3" type="ORF">SAMN05192585_11280</name>
</gene>
<keyword evidence="3" id="KW-0808">Transferase</keyword>
<feature type="domain" description="Glycosyl transferase family 1" evidence="1">
    <location>
        <begin position="185"/>
        <end position="332"/>
    </location>
</feature>